<feature type="transmembrane region" description="Helical" evidence="8">
    <location>
        <begin position="100"/>
        <end position="120"/>
    </location>
</feature>
<evidence type="ECO:0000256" key="3">
    <source>
        <dbReference type="ARBA" id="ARBA00022475"/>
    </source>
</evidence>
<feature type="transmembrane region" description="Helical" evidence="8">
    <location>
        <begin position="299"/>
        <end position="321"/>
    </location>
</feature>
<feature type="transmembrane region" description="Helical" evidence="8">
    <location>
        <begin position="47"/>
        <end position="67"/>
    </location>
</feature>
<keyword evidence="4" id="KW-0997">Cell inner membrane</keyword>
<evidence type="ECO:0000256" key="8">
    <source>
        <dbReference type="SAM" id="Phobius"/>
    </source>
</evidence>
<dbReference type="GO" id="GO:0005886">
    <property type="term" value="C:plasma membrane"/>
    <property type="evidence" value="ECO:0007669"/>
    <property type="project" value="UniProtKB-SubCell"/>
</dbReference>
<gene>
    <name evidence="9" type="ORF">PTZ61_25635</name>
</gene>
<comment type="subcellular location">
    <subcellularLocation>
        <location evidence="1">Cell inner membrane</location>
        <topology evidence="1">Multi-pass membrane protein</topology>
    </subcellularLocation>
</comment>
<dbReference type="InterPro" id="IPR018227">
    <property type="entry name" value="Amino_acid_transport_2"/>
</dbReference>
<dbReference type="EMBL" id="JARDRS010000037">
    <property type="protein sequence ID" value="MDS0022059.1"/>
    <property type="molecule type" value="Genomic_DNA"/>
</dbReference>
<sequence length="424" mass="47173">MLNESSYAKSKQEELTRWNSGDTTWMLCLFGTAIGAGVLFLPINAGIGGIIPLLIVMALAFPITFYAHRALARFIFSSQNPEAGIGGAILDHFGLRASQIFNVIYFLAIYTILLMYAVAVTNTAESFIVNQLQLPRPSRIILSFTLICILLFIVRAGQDITVKIMSLMVYPFILSLVFMSFWLIPQWNSALFDMASTSSSGTTGIMMTLWMVFPVLVLSFNHYPIVSPFVVAQRKRYGAEHADMKCGQIQRNACLLMVAVVLFFVCSCALSLSPQDLAYARQQNITVLSYLANHFNTPAIAWMAPVIAFIAIIKSFLGHYIGAHESARDMLSRHLRTKNSKTTDRIILIFMILTCWYVACKNPSILGIIEGISGPTGAVILLLLPMYAIYKIPSLRQYRGRMSNYFITLTGLVTVSAIFFNVVN</sequence>
<feature type="transmembrane region" description="Helical" evidence="8">
    <location>
        <begin position="204"/>
        <end position="232"/>
    </location>
</feature>
<keyword evidence="5 8" id="KW-0812">Transmembrane</keyword>
<organism evidence="9 10">
    <name type="scientific">Enterobacter hormaechei subsp. steigerwaltii</name>
    <dbReference type="NCBI Taxonomy" id="299766"/>
    <lineage>
        <taxon>Bacteria</taxon>
        <taxon>Pseudomonadati</taxon>
        <taxon>Pseudomonadota</taxon>
        <taxon>Gammaproteobacteria</taxon>
        <taxon>Enterobacterales</taxon>
        <taxon>Enterobacteriaceae</taxon>
        <taxon>Enterobacter</taxon>
        <taxon>Enterobacter cloacae complex</taxon>
    </lineage>
</organism>
<feature type="transmembrane region" description="Helical" evidence="8">
    <location>
        <begin position="253"/>
        <end position="272"/>
    </location>
</feature>
<feature type="transmembrane region" description="Helical" evidence="8">
    <location>
        <begin position="342"/>
        <end position="359"/>
    </location>
</feature>
<reference evidence="9" key="1">
    <citation type="submission" date="2023-02" db="EMBL/GenBank/DDBJ databases">
        <title>NDM-1 &amp; ACT-7 co producing ST 133 Enterobacter.</title>
        <authorList>
            <person name="Halder G."/>
            <person name="Chaudhuri B."/>
            <person name="Dutta S."/>
        </authorList>
    </citation>
    <scope>NUCLEOTIDE SEQUENCE</scope>
    <source>
        <strain evidence="9">PEER 323</strain>
    </source>
</reference>
<evidence type="ECO:0000313" key="9">
    <source>
        <dbReference type="EMBL" id="MDS0022059.1"/>
    </source>
</evidence>
<proteinExistence type="predicted"/>
<accession>A0AAE4J688</accession>
<evidence type="ECO:0000256" key="2">
    <source>
        <dbReference type="ARBA" id="ARBA00022448"/>
    </source>
</evidence>
<feature type="transmembrane region" description="Helical" evidence="8">
    <location>
        <begin position="140"/>
        <end position="157"/>
    </location>
</feature>
<dbReference type="PANTHER" id="PTHR35334">
    <property type="entry name" value="SERINE TRANSPORTER"/>
    <property type="match status" value="1"/>
</dbReference>
<name>A0AAE4J688_9ENTR</name>
<feature type="transmembrane region" description="Helical" evidence="8">
    <location>
        <begin position="365"/>
        <end position="390"/>
    </location>
</feature>
<evidence type="ECO:0000256" key="1">
    <source>
        <dbReference type="ARBA" id="ARBA00004429"/>
    </source>
</evidence>
<evidence type="ECO:0000256" key="4">
    <source>
        <dbReference type="ARBA" id="ARBA00022519"/>
    </source>
</evidence>
<keyword evidence="6 8" id="KW-1133">Transmembrane helix</keyword>
<evidence type="ECO:0000256" key="7">
    <source>
        <dbReference type="ARBA" id="ARBA00023136"/>
    </source>
</evidence>
<feature type="transmembrane region" description="Helical" evidence="8">
    <location>
        <begin position="21"/>
        <end position="41"/>
    </location>
</feature>
<keyword evidence="3" id="KW-1003">Cell membrane</keyword>
<evidence type="ECO:0000313" key="10">
    <source>
        <dbReference type="Proteomes" id="UP001182277"/>
    </source>
</evidence>
<keyword evidence="7 8" id="KW-0472">Membrane</keyword>
<dbReference type="GO" id="GO:0003333">
    <property type="term" value="P:amino acid transmembrane transport"/>
    <property type="evidence" value="ECO:0007669"/>
    <property type="project" value="InterPro"/>
</dbReference>
<keyword evidence="2" id="KW-0813">Transport</keyword>
<dbReference type="AlphaFoldDB" id="A0AAE4J688"/>
<protein>
    <submittedName>
        <fullName evidence="9">Septum formation initiator</fullName>
    </submittedName>
</protein>
<dbReference type="RefSeq" id="WP_310851579.1">
    <property type="nucleotide sequence ID" value="NZ_JARDRS010000037.1"/>
</dbReference>
<comment type="caution">
    <text evidence="9">The sequence shown here is derived from an EMBL/GenBank/DDBJ whole genome shotgun (WGS) entry which is preliminary data.</text>
</comment>
<feature type="transmembrane region" description="Helical" evidence="8">
    <location>
        <begin position="402"/>
        <end position="423"/>
    </location>
</feature>
<evidence type="ECO:0000256" key="5">
    <source>
        <dbReference type="ARBA" id="ARBA00022692"/>
    </source>
</evidence>
<evidence type="ECO:0000256" key="6">
    <source>
        <dbReference type="ARBA" id="ARBA00022989"/>
    </source>
</evidence>
<feature type="transmembrane region" description="Helical" evidence="8">
    <location>
        <begin position="164"/>
        <end position="184"/>
    </location>
</feature>
<dbReference type="Proteomes" id="UP001182277">
    <property type="component" value="Unassembled WGS sequence"/>
</dbReference>
<dbReference type="PANTHER" id="PTHR35334:SF2">
    <property type="entry name" value="SERINE TRANSPORTER SDAC"/>
    <property type="match status" value="1"/>
</dbReference>